<reference evidence="2 3" key="1">
    <citation type="journal article" date="2022" name="Nat. Plants">
        <title>Genomes of leafy and leafless Platanthera orchids illuminate the evolution of mycoheterotrophy.</title>
        <authorList>
            <person name="Li M.H."/>
            <person name="Liu K.W."/>
            <person name="Li Z."/>
            <person name="Lu H.C."/>
            <person name="Ye Q.L."/>
            <person name="Zhang D."/>
            <person name="Wang J.Y."/>
            <person name="Li Y.F."/>
            <person name="Zhong Z.M."/>
            <person name="Liu X."/>
            <person name="Yu X."/>
            <person name="Liu D.K."/>
            <person name="Tu X.D."/>
            <person name="Liu B."/>
            <person name="Hao Y."/>
            <person name="Liao X.Y."/>
            <person name="Jiang Y.T."/>
            <person name="Sun W.H."/>
            <person name="Chen J."/>
            <person name="Chen Y.Q."/>
            <person name="Ai Y."/>
            <person name="Zhai J.W."/>
            <person name="Wu S.S."/>
            <person name="Zhou Z."/>
            <person name="Hsiao Y.Y."/>
            <person name="Wu W.L."/>
            <person name="Chen Y.Y."/>
            <person name="Lin Y.F."/>
            <person name="Hsu J.L."/>
            <person name="Li C.Y."/>
            <person name="Wang Z.W."/>
            <person name="Zhao X."/>
            <person name="Zhong W.Y."/>
            <person name="Ma X.K."/>
            <person name="Ma L."/>
            <person name="Huang J."/>
            <person name="Chen G.Z."/>
            <person name="Huang M.Z."/>
            <person name="Huang L."/>
            <person name="Peng D.H."/>
            <person name="Luo Y.B."/>
            <person name="Zou S.Q."/>
            <person name="Chen S.P."/>
            <person name="Lan S."/>
            <person name="Tsai W.C."/>
            <person name="Van de Peer Y."/>
            <person name="Liu Z.J."/>
        </authorList>
    </citation>
    <scope>NUCLEOTIDE SEQUENCE [LARGE SCALE GENOMIC DNA]</scope>
    <source>
        <strain evidence="2">Lor287</strain>
    </source>
</reference>
<sequence>MSDESKPLAEILGKIVFISRSLPHLLLQAFSFSRRKKSEDFRSEVKVSVPVDLNAVVRRNVTEAIWQSGSNSPFTASDSSGLYPPPISASPFNLQRLPASSSTTTSSRSTSPPEIPDRASPRLDEL</sequence>
<dbReference type="EMBL" id="JBBWWQ010000001">
    <property type="protein sequence ID" value="KAK8957043.1"/>
    <property type="molecule type" value="Genomic_DNA"/>
</dbReference>
<evidence type="ECO:0000313" key="3">
    <source>
        <dbReference type="Proteomes" id="UP001418222"/>
    </source>
</evidence>
<feature type="compositionally biased region" description="Low complexity" evidence="1">
    <location>
        <begin position="100"/>
        <end position="111"/>
    </location>
</feature>
<organism evidence="2 3">
    <name type="scientific">Platanthera zijinensis</name>
    <dbReference type="NCBI Taxonomy" id="2320716"/>
    <lineage>
        <taxon>Eukaryota</taxon>
        <taxon>Viridiplantae</taxon>
        <taxon>Streptophyta</taxon>
        <taxon>Embryophyta</taxon>
        <taxon>Tracheophyta</taxon>
        <taxon>Spermatophyta</taxon>
        <taxon>Magnoliopsida</taxon>
        <taxon>Liliopsida</taxon>
        <taxon>Asparagales</taxon>
        <taxon>Orchidaceae</taxon>
        <taxon>Orchidoideae</taxon>
        <taxon>Orchideae</taxon>
        <taxon>Orchidinae</taxon>
        <taxon>Platanthera</taxon>
    </lineage>
</organism>
<keyword evidence="3" id="KW-1185">Reference proteome</keyword>
<accession>A0AAP0C0G8</accession>
<name>A0AAP0C0G8_9ASPA</name>
<feature type="region of interest" description="Disordered" evidence="1">
    <location>
        <begin position="68"/>
        <end position="126"/>
    </location>
</feature>
<gene>
    <name evidence="2" type="ORF">KSP39_PZI001076</name>
</gene>
<proteinExistence type="predicted"/>
<dbReference type="AlphaFoldDB" id="A0AAP0C0G8"/>
<feature type="compositionally biased region" description="Basic and acidic residues" evidence="1">
    <location>
        <begin position="115"/>
        <end position="126"/>
    </location>
</feature>
<evidence type="ECO:0000313" key="2">
    <source>
        <dbReference type="EMBL" id="KAK8957043.1"/>
    </source>
</evidence>
<evidence type="ECO:0000256" key="1">
    <source>
        <dbReference type="SAM" id="MobiDB-lite"/>
    </source>
</evidence>
<protein>
    <submittedName>
        <fullName evidence="2">Uncharacterized protein</fullName>
    </submittedName>
</protein>
<dbReference type="Proteomes" id="UP001418222">
    <property type="component" value="Unassembled WGS sequence"/>
</dbReference>
<comment type="caution">
    <text evidence="2">The sequence shown here is derived from an EMBL/GenBank/DDBJ whole genome shotgun (WGS) entry which is preliminary data.</text>
</comment>
<feature type="compositionally biased region" description="Polar residues" evidence="1">
    <location>
        <begin position="68"/>
        <end position="80"/>
    </location>
</feature>